<dbReference type="OrthoDB" id="10249433at2759"/>
<name>A0A5E8C4H7_9ASCO</name>
<dbReference type="EMBL" id="CABVLU010000004">
    <property type="protein sequence ID" value="VVT56861.1"/>
    <property type="molecule type" value="Genomic_DNA"/>
</dbReference>
<reference evidence="3 4" key="1">
    <citation type="submission" date="2019-09" db="EMBL/GenBank/DDBJ databases">
        <authorList>
            <person name="Brejova B."/>
        </authorList>
    </citation>
    <scope>NUCLEOTIDE SEQUENCE [LARGE SCALE GENOMIC DNA]</scope>
</reference>
<dbReference type="PANTHER" id="PTHR12277">
    <property type="entry name" value="ALPHA/BETA HYDROLASE DOMAIN-CONTAINING PROTEIN"/>
    <property type="match status" value="1"/>
</dbReference>
<sequence length="365" mass="40745">MAFEDRTTNLTALATVATLFVSMFIYGIQKLQEMMVYPSNVPEGSRSHVDTPAKYGIPFDDIKITTPDGETLQAYIMVQPEEDEDEDEQPTRKTVVMFAPNAGNIGHTLPIAEILYKQMRYNVVTFSYRGYGLSTGKPSEAGIKIDAGSVLRYLRDHPVIKQTRLVLYGRSLGGAVAIYFASLPEASGFVSGIVLENTFLSIVKMIPEVVSLLRPLSFLCTQKWDSETTIALVPSDIKLLFLSGKKDELVPPAHHKKLFDQSRAKVKYFKSLPEGHHNNTVVQPNYWTYFYGFAAKCDPREDVRSTSEGLRVGDSLTQEELDEFLRDDENGKVTAVKTSDKTQWIPLSNEDAVKAASITNIKDVL</sequence>
<dbReference type="RefSeq" id="XP_031855953.1">
    <property type="nucleotide sequence ID" value="XM_032000062.1"/>
</dbReference>
<dbReference type="GeneID" id="43584162"/>
<dbReference type="GO" id="GO:0008474">
    <property type="term" value="F:palmitoyl-(protein) hydrolase activity"/>
    <property type="evidence" value="ECO:0007669"/>
    <property type="project" value="TreeGrafter"/>
</dbReference>
<gene>
    <name evidence="3" type="ORF">SAPINGB_P005348</name>
</gene>
<dbReference type="InterPro" id="IPR000073">
    <property type="entry name" value="AB_hydrolase_1"/>
</dbReference>
<dbReference type="Proteomes" id="UP000398389">
    <property type="component" value="Unassembled WGS sequence"/>
</dbReference>
<evidence type="ECO:0000313" key="4">
    <source>
        <dbReference type="Proteomes" id="UP000398389"/>
    </source>
</evidence>
<evidence type="ECO:0000256" key="1">
    <source>
        <dbReference type="SAM" id="Phobius"/>
    </source>
</evidence>
<dbReference type="Pfam" id="PF00561">
    <property type="entry name" value="Abhydrolase_1"/>
    <property type="match status" value="1"/>
</dbReference>
<protein>
    <recommendedName>
        <fullName evidence="2">AB hydrolase-1 domain-containing protein</fullName>
    </recommendedName>
</protein>
<feature type="domain" description="AB hydrolase-1" evidence="2">
    <location>
        <begin position="112"/>
        <end position="198"/>
    </location>
</feature>
<accession>A0A5E8C4H7</accession>
<evidence type="ECO:0000259" key="2">
    <source>
        <dbReference type="Pfam" id="PF00561"/>
    </source>
</evidence>
<keyword evidence="4" id="KW-1185">Reference proteome</keyword>
<dbReference type="GO" id="GO:0016020">
    <property type="term" value="C:membrane"/>
    <property type="evidence" value="ECO:0007669"/>
    <property type="project" value="TreeGrafter"/>
</dbReference>
<dbReference type="SUPFAM" id="SSF53474">
    <property type="entry name" value="alpha/beta-Hydrolases"/>
    <property type="match status" value="1"/>
</dbReference>
<dbReference type="AlphaFoldDB" id="A0A5E8C4H7"/>
<keyword evidence="1" id="KW-1133">Transmembrane helix</keyword>
<proteinExistence type="predicted"/>
<feature type="transmembrane region" description="Helical" evidence="1">
    <location>
        <begin position="12"/>
        <end position="28"/>
    </location>
</feature>
<evidence type="ECO:0000313" key="3">
    <source>
        <dbReference type="EMBL" id="VVT56861.1"/>
    </source>
</evidence>
<organism evidence="3 4">
    <name type="scientific">Magnusiomyces paraingens</name>
    <dbReference type="NCBI Taxonomy" id="2606893"/>
    <lineage>
        <taxon>Eukaryota</taxon>
        <taxon>Fungi</taxon>
        <taxon>Dikarya</taxon>
        <taxon>Ascomycota</taxon>
        <taxon>Saccharomycotina</taxon>
        <taxon>Dipodascomycetes</taxon>
        <taxon>Dipodascales</taxon>
        <taxon>Dipodascaceae</taxon>
        <taxon>Magnusiomyces</taxon>
    </lineage>
</organism>
<keyword evidence="1" id="KW-0812">Transmembrane</keyword>
<dbReference type="Gene3D" id="3.40.50.1820">
    <property type="entry name" value="alpha/beta hydrolase"/>
    <property type="match status" value="1"/>
</dbReference>
<dbReference type="PANTHER" id="PTHR12277:SF81">
    <property type="entry name" value="PROTEIN ABHD13"/>
    <property type="match status" value="1"/>
</dbReference>
<dbReference type="InterPro" id="IPR029058">
    <property type="entry name" value="AB_hydrolase_fold"/>
</dbReference>
<keyword evidence="1" id="KW-0472">Membrane</keyword>